<dbReference type="Gene3D" id="3.40.50.1820">
    <property type="entry name" value="alpha/beta hydrolase"/>
    <property type="match status" value="1"/>
</dbReference>
<evidence type="ECO:0000313" key="4">
    <source>
        <dbReference type="EMBL" id="KOO50865.1"/>
    </source>
</evidence>
<dbReference type="InterPro" id="IPR039069">
    <property type="entry name" value="CE7"/>
</dbReference>
<evidence type="ECO:0000259" key="3">
    <source>
        <dbReference type="Pfam" id="PF05448"/>
    </source>
</evidence>
<gene>
    <name evidence="4" type="ORF">AMD01_03790</name>
</gene>
<dbReference type="InterPro" id="IPR008391">
    <property type="entry name" value="AXE1_dom"/>
</dbReference>
<proteinExistence type="predicted"/>
<evidence type="ECO:0000256" key="2">
    <source>
        <dbReference type="PIRSR" id="PIRSR639069-2"/>
    </source>
</evidence>
<accession>A0A0M0LIF8</accession>
<feature type="binding site" evidence="2">
    <location>
        <position position="93"/>
    </location>
    <ligand>
        <name>substrate</name>
    </ligand>
</feature>
<dbReference type="PATRIC" id="fig|284581.3.peg.1058"/>
<dbReference type="GO" id="GO:0052689">
    <property type="term" value="F:carboxylic ester hydrolase activity"/>
    <property type="evidence" value="ECO:0007669"/>
    <property type="project" value="TreeGrafter"/>
</dbReference>
<feature type="domain" description="Acetyl xylan esterase" evidence="3">
    <location>
        <begin position="5"/>
        <end position="317"/>
    </location>
</feature>
<feature type="active site" description="Charge relay system" evidence="1">
    <location>
        <position position="302"/>
    </location>
</feature>
<dbReference type="EMBL" id="LILC01000002">
    <property type="protein sequence ID" value="KOO50865.1"/>
    <property type="molecule type" value="Genomic_DNA"/>
</dbReference>
<feature type="active site" description="Nucleophile" evidence="1">
    <location>
        <position position="183"/>
    </location>
</feature>
<dbReference type="AlphaFoldDB" id="A0A0M0LIF8"/>
<reference evidence="5" key="1">
    <citation type="submission" date="2015-08" db="EMBL/GenBank/DDBJ databases">
        <title>Fjat-14210 dsm16467.</title>
        <authorList>
            <person name="Liu B."/>
            <person name="Wang J."/>
            <person name="Zhu Y."/>
            <person name="Liu G."/>
            <person name="Chen Q."/>
            <person name="Chen Z."/>
            <person name="Lan J."/>
            <person name="Che J."/>
            <person name="Ge C."/>
            <person name="Shi H."/>
            <person name="Pan Z."/>
            <person name="Liu X."/>
        </authorList>
    </citation>
    <scope>NUCLEOTIDE SEQUENCE [LARGE SCALE GENOMIC DNA]</scope>
    <source>
        <strain evidence="5">DSM 16467</strain>
    </source>
</reference>
<dbReference type="STRING" id="284581.AMD01_03790"/>
<evidence type="ECO:0000313" key="5">
    <source>
        <dbReference type="Proteomes" id="UP000037558"/>
    </source>
</evidence>
<comment type="caution">
    <text evidence="4">The sequence shown here is derived from an EMBL/GenBank/DDBJ whole genome shotgun (WGS) entry which is preliminary data.</text>
</comment>
<sequence length="325" mass="37282">MPRQVNDLPLQELHVYKPDLSLPHDFNSFWEKQKEMIRQKSNDVWLTWTNYPVEKVEVADVVLRSFDETPLHGWYIRPKGVTEGPVLIHYHGYTEGRNVPTKYLVWALLGFTVVSFDQRGQGKSPDFALYENGSRIPGWMLSGIYQPENYYYTNVYRDSLAVLKWLKEEAPVKPTKLGTFGASQGGGLALVSAGLDADISFVAADYPFMTHIERALNVALKGPYMEVVNYLKLNDPQYEQFDQMLRTFSYVDALHFCPRIQVPLLIGIGLEDAVAPPSSAFAAFNHANTSEKKIEVYPQFSHEFNPFQEEKRLHFIVKQLQKLNK</sequence>
<feature type="active site" description="Charge relay system" evidence="1">
    <location>
        <position position="272"/>
    </location>
</feature>
<name>A0A0M0LIF8_9BACI</name>
<dbReference type="PANTHER" id="PTHR40111:SF1">
    <property type="entry name" value="CEPHALOSPORIN-C DEACETYLASE"/>
    <property type="match status" value="1"/>
</dbReference>
<protein>
    <recommendedName>
        <fullName evidence="3">Acetyl xylan esterase domain-containing protein</fullName>
    </recommendedName>
</protein>
<dbReference type="RefSeq" id="WP_053400039.1">
    <property type="nucleotide sequence ID" value="NZ_LILC01000002.1"/>
</dbReference>
<dbReference type="Proteomes" id="UP000037558">
    <property type="component" value="Unassembled WGS sequence"/>
</dbReference>
<dbReference type="Pfam" id="PF05448">
    <property type="entry name" value="AXE1"/>
    <property type="match status" value="1"/>
</dbReference>
<evidence type="ECO:0000256" key="1">
    <source>
        <dbReference type="PIRSR" id="PIRSR639069-1"/>
    </source>
</evidence>
<dbReference type="InterPro" id="IPR029058">
    <property type="entry name" value="AB_hydrolase_fold"/>
</dbReference>
<keyword evidence="5" id="KW-1185">Reference proteome</keyword>
<dbReference type="SUPFAM" id="SSF53474">
    <property type="entry name" value="alpha/beta-Hydrolases"/>
    <property type="match status" value="1"/>
</dbReference>
<dbReference type="PANTHER" id="PTHR40111">
    <property type="entry name" value="CEPHALOSPORIN-C DEACETYLASE"/>
    <property type="match status" value="1"/>
</dbReference>
<dbReference type="OrthoDB" id="9770528at2"/>
<organism evidence="4 5">
    <name type="scientific">Priestia koreensis</name>
    <dbReference type="NCBI Taxonomy" id="284581"/>
    <lineage>
        <taxon>Bacteria</taxon>
        <taxon>Bacillati</taxon>
        <taxon>Bacillota</taxon>
        <taxon>Bacilli</taxon>
        <taxon>Bacillales</taxon>
        <taxon>Bacillaceae</taxon>
        <taxon>Priestia</taxon>
    </lineage>
</organism>
<dbReference type="GO" id="GO:0005976">
    <property type="term" value="P:polysaccharide metabolic process"/>
    <property type="evidence" value="ECO:0007669"/>
    <property type="project" value="TreeGrafter"/>
</dbReference>